<reference evidence="3 4" key="1">
    <citation type="journal article" date="2021" name="Hortic Res">
        <title>The domestication of Cucurbita argyrosperma as revealed by the genome of its wild relative.</title>
        <authorList>
            <person name="Barrera-Redondo J."/>
            <person name="Sanchez-de la Vega G."/>
            <person name="Aguirre-Liguori J.A."/>
            <person name="Castellanos-Morales G."/>
            <person name="Gutierrez-Guerrero Y.T."/>
            <person name="Aguirre-Dugua X."/>
            <person name="Aguirre-Planter E."/>
            <person name="Tenaillon M.I."/>
            <person name="Lira-Saade R."/>
            <person name="Eguiarte L.E."/>
        </authorList>
    </citation>
    <scope>NUCLEOTIDE SEQUENCE [LARGE SCALE GENOMIC DNA]</scope>
    <source>
        <strain evidence="3">JBR-2021</strain>
    </source>
</reference>
<evidence type="ECO:0000313" key="3">
    <source>
        <dbReference type="EMBL" id="KAG6595551.1"/>
    </source>
</evidence>
<evidence type="ECO:0000313" key="4">
    <source>
        <dbReference type="Proteomes" id="UP000685013"/>
    </source>
</evidence>
<dbReference type="EMBL" id="JAGKQH010000007">
    <property type="protein sequence ID" value="KAG6595551.1"/>
    <property type="molecule type" value="Genomic_DNA"/>
</dbReference>
<keyword evidence="2" id="KW-0472">Membrane</keyword>
<evidence type="ECO:0000256" key="2">
    <source>
        <dbReference type="SAM" id="Phobius"/>
    </source>
</evidence>
<dbReference type="PANTHER" id="PTHR36790:SF1">
    <property type="entry name" value="MYELIN TRANSCRIPTION FACTOR"/>
    <property type="match status" value="1"/>
</dbReference>
<keyword evidence="2" id="KW-0812">Transmembrane</keyword>
<proteinExistence type="predicted"/>
<keyword evidence="4" id="KW-1185">Reference proteome</keyword>
<protein>
    <recommendedName>
        <fullName evidence="5">High mobility group B protein 6</fullName>
    </recommendedName>
</protein>
<accession>A0AAV6NF27</accession>
<dbReference type="Proteomes" id="UP000685013">
    <property type="component" value="Chromosome 7"/>
</dbReference>
<feature type="transmembrane region" description="Helical" evidence="2">
    <location>
        <begin position="238"/>
        <end position="256"/>
    </location>
</feature>
<gene>
    <name evidence="3" type="ORF">SDJN03_12104</name>
</gene>
<dbReference type="AlphaFoldDB" id="A0AAV6NF27"/>
<dbReference type="PANTHER" id="PTHR36790">
    <property type="entry name" value="MYELIN TRANSCRIPTION FACTOR"/>
    <property type="match status" value="1"/>
</dbReference>
<name>A0AAV6NF27_9ROSI</name>
<evidence type="ECO:0008006" key="5">
    <source>
        <dbReference type="Google" id="ProtNLM"/>
    </source>
</evidence>
<evidence type="ECO:0000256" key="1">
    <source>
        <dbReference type="SAM" id="MobiDB-lite"/>
    </source>
</evidence>
<feature type="region of interest" description="Disordered" evidence="1">
    <location>
        <begin position="1"/>
        <end position="26"/>
    </location>
</feature>
<comment type="caution">
    <text evidence="3">The sequence shown here is derived from an EMBL/GenBank/DDBJ whole genome shotgun (WGS) entry which is preliminary data.</text>
</comment>
<feature type="non-terminal residue" evidence="3">
    <location>
        <position position="1"/>
    </location>
</feature>
<sequence>MQSLLHPTHLDLHLKSGRRPLQPRNSLSNHVPAVAKIVKSKAERVEIPLSGDANKENVPPIHATATRTESCDLSLADELNAVKMKLERLRLDGERTEKMLRERDMVLEMRRKEILQRSEVQRDLEMEVDRLFRLKELRSYCMRISPKRSLREKEREKIFTDLQFQEFEISDEEESIDENSSSDSSEFFLIFSVSFWVFFDLPAARFISGDSDFRASDLSVLLLRFINSETITLLFHRTYWFLAFLAWGVVGCLLLFGSTRGSCQYILEKSCLCIIDSCVPLL</sequence>
<keyword evidence="2" id="KW-1133">Transmembrane helix</keyword>
<organism evidence="3 4">
    <name type="scientific">Cucurbita argyrosperma subsp. sororia</name>
    <dbReference type="NCBI Taxonomy" id="37648"/>
    <lineage>
        <taxon>Eukaryota</taxon>
        <taxon>Viridiplantae</taxon>
        <taxon>Streptophyta</taxon>
        <taxon>Embryophyta</taxon>
        <taxon>Tracheophyta</taxon>
        <taxon>Spermatophyta</taxon>
        <taxon>Magnoliopsida</taxon>
        <taxon>eudicotyledons</taxon>
        <taxon>Gunneridae</taxon>
        <taxon>Pentapetalae</taxon>
        <taxon>rosids</taxon>
        <taxon>fabids</taxon>
        <taxon>Cucurbitales</taxon>
        <taxon>Cucurbitaceae</taxon>
        <taxon>Cucurbiteae</taxon>
        <taxon>Cucurbita</taxon>
    </lineage>
</organism>